<feature type="chain" id="PRO_5041189945" description="glucuronosyltransferase" evidence="6">
    <location>
        <begin position="18"/>
        <end position="335"/>
    </location>
</feature>
<dbReference type="SUPFAM" id="SSF53756">
    <property type="entry name" value="UDP-Glycosyltransferase/glycogen phosphorylase"/>
    <property type="match status" value="1"/>
</dbReference>
<proteinExistence type="inferred from homology"/>
<dbReference type="EC" id="2.4.1.17" evidence="2"/>
<dbReference type="WBParaSite" id="PgR080_g007_t01">
    <property type="protein sequence ID" value="PgR080_g007_t01"/>
    <property type="gene ID" value="PgR080_g007"/>
</dbReference>
<dbReference type="Proteomes" id="UP000887569">
    <property type="component" value="Unplaced"/>
</dbReference>
<keyword evidence="7" id="KW-1185">Reference proteome</keyword>
<evidence type="ECO:0000256" key="5">
    <source>
        <dbReference type="ARBA" id="ARBA00047475"/>
    </source>
</evidence>
<evidence type="ECO:0000313" key="7">
    <source>
        <dbReference type="Proteomes" id="UP000887569"/>
    </source>
</evidence>
<protein>
    <recommendedName>
        <fullName evidence="2">glucuronosyltransferase</fullName>
        <ecNumber evidence="2">2.4.1.17</ecNumber>
    </recommendedName>
</protein>
<keyword evidence="4" id="KW-0808">Transferase</keyword>
<evidence type="ECO:0000313" key="9">
    <source>
        <dbReference type="WBParaSite" id="PgR080_g007_t02"/>
    </source>
</evidence>
<dbReference type="InterPro" id="IPR050271">
    <property type="entry name" value="UDP-glycosyltransferase"/>
</dbReference>
<dbReference type="InterPro" id="IPR002213">
    <property type="entry name" value="UDP_glucos_trans"/>
</dbReference>
<dbReference type="Pfam" id="PF00201">
    <property type="entry name" value="UDPGT"/>
    <property type="match status" value="1"/>
</dbReference>
<reference evidence="8 9" key="1">
    <citation type="submission" date="2022-11" db="UniProtKB">
        <authorList>
            <consortium name="WormBaseParasite"/>
        </authorList>
    </citation>
    <scope>IDENTIFICATION</scope>
</reference>
<accession>A0A915C380</accession>
<keyword evidence="6" id="KW-0732">Signal</keyword>
<feature type="signal peptide" evidence="6">
    <location>
        <begin position="1"/>
        <end position="17"/>
    </location>
</feature>
<comment type="catalytic activity">
    <reaction evidence="5">
        <text>glucuronate acceptor + UDP-alpha-D-glucuronate = acceptor beta-D-glucuronoside + UDP + H(+)</text>
        <dbReference type="Rhea" id="RHEA:21032"/>
        <dbReference type="ChEBI" id="CHEBI:15378"/>
        <dbReference type="ChEBI" id="CHEBI:58052"/>
        <dbReference type="ChEBI" id="CHEBI:58223"/>
        <dbReference type="ChEBI" id="CHEBI:132367"/>
        <dbReference type="ChEBI" id="CHEBI:132368"/>
        <dbReference type="EC" id="2.4.1.17"/>
    </reaction>
</comment>
<name>A0A915C380_PARUN</name>
<organism evidence="7 8">
    <name type="scientific">Parascaris univalens</name>
    <name type="common">Nematode worm</name>
    <dbReference type="NCBI Taxonomy" id="6257"/>
    <lineage>
        <taxon>Eukaryota</taxon>
        <taxon>Metazoa</taxon>
        <taxon>Ecdysozoa</taxon>
        <taxon>Nematoda</taxon>
        <taxon>Chromadorea</taxon>
        <taxon>Rhabditida</taxon>
        <taxon>Spirurina</taxon>
        <taxon>Ascaridomorpha</taxon>
        <taxon>Ascaridoidea</taxon>
        <taxon>Ascarididae</taxon>
        <taxon>Parascaris</taxon>
    </lineage>
</organism>
<keyword evidence="3" id="KW-0328">Glycosyltransferase</keyword>
<evidence type="ECO:0000256" key="4">
    <source>
        <dbReference type="ARBA" id="ARBA00022679"/>
    </source>
</evidence>
<dbReference type="Gene3D" id="3.40.50.2000">
    <property type="entry name" value="Glycogen Phosphorylase B"/>
    <property type="match status" value="1"/>
</dbReference>
<sequence length="335" mass="37319">MLILAIFLSISIIPSISHKILVYIPKMGHSHVNFLGHIADTLVEAGHDVVVYTPEYDRHVKTNGTKLARTITRANNFTLSDDAEHLSDNAWIRNGEDISEVYYMIAKIATIQQVVCEGTLSDEKLLARLRAEKFDLGISEILSSCGFAVFEKIGLKKYIGAFATNLVPALTDAFGIDNNPSYVPASFGRSGDLMNYAERVENFMSSLVTYVIGHMVWRKTVAKSFQKYVRPNFDVTEAISKSTFVFVNADEFVEFPRPITHKIVYVGGIAVDKPKPLEKELKKVMDAAIGGAVLISFGSIAESKKMTPTIKTAFVHMMRSFPQFNLYGNMRSMTI</sequence>
<dbReference type="GO" id="GO:0015020">
    <property type="term" value="F:glucuronosyltransferase activity"/>
    <property type="evidence" value="ECO:0007669"/>
    <property type="project" value="UniProtKB-EC"/>
</dbReference>
<dbReference type="WBParaSite" id="PgR080_g007_t02">
    <property type="protein sequence ID" value="PgR080_g007_t02"/>
    <property type="gene ID" value="PgR080_g007"/>
</dbReference>
<comment type="similarity">
    <text evidence="1">Belongs to the UDP-glycosyltransferase family.</text>
</comment>
<evidence type="ECO:0000256" key="1">
    <source>
        <dbReference type="ARBA" id="ARBA00009995"/>
    </source>
</evidence>
<evidence type="ECO:0000256" key="3">
    <source>
        <dbReference type="ARBA" id="ARBA00022676"/>
    </source>
</evidence>
<dbReference type="WBParaSite" id="PgR080_g007_t03">
    <property type="protein sequence ID" value="PgR080_g007_t03"/>
    <property type="gene ID" value="PgR080_g007"/>
</dbReference>
<evidence type="ECO:0000313" key="8">
    <source>
        <dbReference type="WBParaSite" id="PgR080_g007_t01"/>
    </source>
</evidence>
<dbReference type="AlphaFoldDB" id="A0A915C380"/>
<dbReference type="PANTHER" id="PTHR48043:SF145">
    <property type="entry name" value="FI06409P-RELATED"/>
    <property type="match status" value="1"/>
</dbReference>
<dbReference type="PANTHER" id="PTHR48043">
    <property type="entry name" value="EG:EG0003.4 PROTEIN-RELATED"/>
    <property type="match status" value="1"/>
</dbReference>
<evidence type="ECO:0000256" key="6">
    <source>
        <dbReference type="SAM" id="SignalP"/>
    </source>
</evidence>
<evidence type="ECO:0000256" key="2">
    <source>
        <dbReference type="ARBA" id="ARBA00012544"/>
    </source>
</evidence>